<dbReference type="STRING" id="1177982.SAMN04489711_101251"/>
<name>A0A1I1ZNL6_9BURK</name>
<organism evidence="2 3">
    <name type="scientific">Paracidovorax wautersii</name>
    <dbReference type="NCBI Taxonomy" id="1177982"/>
    <lineage>
        <taxon>Bacteria</taxon>
        <taxon>Pseudomonadati</taxon>
        <taxon>Pseudomonadota</taxon>
        <taxon>Betaproteobacteria</taxon>
        <taxon>Burkholderiales</taxon>
        <taxon>Comamonadaceae</taxon>
        <taxon>Paracidovorax</taxon>
    </lineage>
</organism>
<protein>
    <submittedName>
        <fullName evidence="2">Thioredoxin 1</fullName>
    </submittedName>
</protein>
<dbReference type="SUPFAM" id="SSF52833">
    <property type="entry name" value="Thioredoxin-like"/>
    <property type="match status" value="1"/>
</dbReference>
<reference evidence="3" key="1">
    <citation type="submission" date="2016-10" db="EMBL/GenBank/DDBJ databases">
        <authorList>
            <person name="Varghese N."/>
            <person name="Submissions S."/>
        </authorList>
    </citation>
    <scope>NUCLEOTIDE SEQUENCE [LARGE SCALE GENOMIC DNA]</scope>
    <source>
        <strain evidence="3">DSM 27981</strain>
    </source>
</reference>
<gene>
    <name evidence="2" type="ORF">SAMN04489711_101251</name>
</gene>
<dbReference type="InterPro" id="IPR036249">
    <property type="entry name" value="Thioredoxin-like_sf"/>
</dbReference>
<dbReference type="InterPro" id="IPR013766">
    <property type="entry name" value="Thioredoxin_domain"/>
</dbReference>
<accession>A0A1I1ZNL6</accession>
<dbReference type="PROSITE" id="PS51352">
    <property type="entry name" value="THIOREDOXIN_2"/>
    <property type="match status" value="1"/>
</dbReference>
<dbReference type="Pfam" id="PF00085">
    <property type="entry name" value="Thioredoxin"/>
    <property type="match status" value="1"/>
</dbReference>
<dbReference type="Proteomes" id="UP000199119">
    <property type="component" value="Unassembled WGS sequence"/>
</dbReference>
<dbReference type="CDD" id="cd02947">
    <property type="entry name" value="TRX_family"/>
    <property type="match status" value="1"/>
</dbReference>
<dbReference type="AlphaFoldDB" id="A0A1I1ZNL6"/>
<proteinExistence type="predicted"/>
<keyword evidence="3" id="KW-1185">Reference proteome</keyword>
<sequence length="110" mass="12176">MPFAERHLVQPPTRDTVDQTSGATVLEFGTPWCGHCQRAQPLIQQALEDRGEVAHLKVEDGPGQPLGRSFRVKLWPTLVFLRDGQEVARLVRPQDAQSIHEALQSITAAA</sequence>
<evidence type="ECO:0000313" key="2">
    <source>
        <dbReference type="EMBL" id="SFE33414.1"/>
    </source>
</evidence>
<dbReference type="EMBL" id="FONX01000001">
    <property type="protein sequence ID" value="SFE33414.1"/>
    <property type="molecule type" value="Genomic_DNA"/>
</dbReference>
<dbReference type="OrthoDB" id="215495at2"/>
<dbReference type="RefSeq" id="WP_092936782.1">
    <property type="nucleotide sequence ID" value="NZ_FONX01000001.1"/>
</dbReference>
<dbReference type="Gene3D" id="3.40.30.10">
    <property type="entry name" value="Glutaredoxin"/>
    <property type="match status" value="1"/>
</dbReference>
<evidence type="ECO:0000313" key="3">
    <source>
        <dbReference type="Proteomes" id="UP000199119"/>
    </source>
</evidence>
<evidence type="ECO:0000259" key="1">
    <source>
        <dbReference type="PROSITE" id="PS51352"/>
    </source>
</evidence>
<feature type="domain" description="Thioredoxin" evidence="1">
    <location>
        <begin position="1"/>
        <end position="108"/>
    </location>
</feature>